<feature type="binding site" evidence="6">
    <location>
        <position position="135"/>
    </location>
    <ligand>
        <name>(3R)-3-methyl-D-ornithine</name>
        <dbReference type="ChEBI" id="CHEBI:64642"/>
    </ligand>
</feature>
<sequence>MTELIRKLASEGDLEDREYIDLLEDENREAELFESALNIKKKYYEDDIYVRGLIEISSFCRNDCFYCGIRRSNRKAERYRLSRDEILECCDCGYENGFRTFVLQGGEDLFFTDKLICDIVYAIKERHDDCAVTLSLGEKTKESYKAYFDAGADRYLLRHETADEEHYRKLHPYDMSFENRRKCLWDLKDIGYQVGAGFMVGSPYQSMENIVEDIRFMQRLDPDMIGIGPFLSHKDTPFAGFKNGDYRLCLRVVAVVRHVFADALIPATTALGTADPGGRIAGLKAGANVIMPNLSPVYARSKYELYDNKLHSGEEAAEAVMKLKESVESAGMTIKEERGDRKKR</sequence>
<dbReference type="Pfam" id="PF04055">
    <property type="entry name" value="Radical_SAM"/>
    <property type="match status" value="1"/>
</dbReference>
<feature type="binding site" evidence="6">
    <location>
        <position position="180"/>
    </location>
    <ligand>
        <name>S-adenosyl-L-methionine</name>
        <dbReference type="ChEBI" id="CHEBI:59789"/>
    </ligand>
</feature>
<evidence type="ECO:0000256" key="4">
    <source>
        <dbReference type="ARBA" id="ARBA00023014"/>
    </source>
</evidence>
<accession>A0A9D1KVC4</accession>
<feature type="binding site" evidence="5">
    <location>
        <position position="64"/>
    </location>
    <ligand>
        <name>[4Fe-4S] cluster</name>
        <dbReference type="ChEBI" id="CHEBI:49883"/>
        <note>4Fe-4S-S-AdoMet</note>
    </ligand>
</feature>
<feature type="binding site" evidence="6">
    <location>
        <position position="295"/>
    </location>
    <ligand>
        <name>(3R)-3-methyl-D-ornithine</name>
        <dbReference type="ChEBI" id="CHEBI:64642"/>
    </ligand>
</feature>
<evidence type="ECO:0000256" key="6">
    <source>
        <dbReference type="PIRSR" id="PIRSR004762-2"/>
    </source>
</evidence>
<keyword evidence="4 5" id="KW-0411">Iron-sulfur</keyword>
<dbReference type="SMART" id="SM00729">
    <property type="entry name" value="Elp3"/>
    <property type="match status" value="1"/>
</dbReference>
<protein>
    <submittedName>
        <fullName evidence="8">[FeFe] hydrogenase H-cluster radical SAM maturase HydE</fullName>
    </submittedName>
</protein>
<dbReference type="InterPro" id="IPR006638">
    <property type="entry name" value="Elp3/MiaA/NifB-like_rSAM"/>
</dbReference>
<dbReference type="SUPFAM" id="SSF102114">
    <property type="entry name" value="Radical SAM enzymes"/>
    <property type="match status" value="1"/>
</dbReference>
<dbReference type="GO" id="GO:0051539">
    <property type="term" value="F:4 iron, 4 sulfur cluster binding"/>
    <property type="evidence" value="ECO:0007669"/>
    <property type="project" value="UniProtKB-KW"/>
</dbReference>
<feature type="binding site" evidence="6">
    <location>
        <position position="160"/>
    </location>
    <ligand>
        <name>S-adenosyl-L-methionine</name>
        <dbReference type="ChEBI" id="CHEBI:59789"/>
    </ligand>
</feature>
<reference evidence="8" key="1">
    <citation type="submission" date="2020-10" db="EMBL/GenBank/DDBJ databases">
        <authorList>
            <person name="Gilroy R."/>
        </authorList>
    </citation>
    <scope>NUCLEOTIDE SEQUENCE</scope>
    <source>
        <strain evidence="8">CHK176-22527</strain>
    </source>
</reference>
<dbReference type="SFLD" id="SFLDG01060">
    <property type="entry name" value="BATS_domain_containing"/>
    <property type="match status" value="1"/>
</dbReference>
<evidence type="ECO:0000256" key="3">
    <source>
        <dbReference type="ARBA" id="ARBA00023004"/>
    </source>
</evidence>
<gene>
    <name evidence="8" type="primary">hydE</name>
    <name evidence="8" type="ORF">IAD12_03665</name>
</gene>
<evidence type="ECO:0000313" key="8">
    <source>
        <dbReference type="EMBL" id="HIT99334.1"/>
    </source>
</evidence>
<dbReference type="GO" id="GO:0046872">
    <property type="term" value="F:metal ion binding"/>
    <property type="evidence" value="ECO:0007669"/>
    <property type="project" value="UniProtKB-KW"/>
</dbReference>
<dbReference type="GO" id="GO:0016740">
    <property type="term" value="F:transferase activity"/>
    <property type="evidence" value="ECO:0007669"/>
    <property type="project" value="TreeGrafter"/>
</dbReference>
<feature type="binding site" evidence="5">
    <location>
        <position position="67"/>
    </location>
    <ligand>
        <name>[4Fe-4S] cluster</name>
        <dbReference type="ChEBI" id="CHEBI:49883"/>
        <note>4Fe-4S-S-AdoMet</note>
    </ligand>
</feature>
<dbReference type="SFLD" id="SFLDG01280">
    <property type="entry name" value="HydE/PylB-like"/>
    <property type="match status" value="1"/>
</dbReference>
<feature type="binding site" evidence="5">
    <location>
        <position position="60"/>
    </location>
    <ligand>
        <name>[4Fe-4S] cluster</name>
        <dbReference type="ChEBI" id="CHEBI:49883"/>
        <note>4Fe-4S-S-AdoMet</note>
    </ligand>
</feature>
<dbReference type="InterPro" id="IPR058240">
    <property type="entry name" value="rSAM_sf"/>
</dbReference>
<dbReference type="EMBL" id="DVLX01000038">
    <property type="protein sequence ID" value="HIT99334.1"/>
    <property type="molecule type" value="Genomic_DNA"/>
</dbReference>
<name>A0A9D1KVC4_9FIRM</name>
<comment type="caution">
    <text evidence="8">The sequence shown here is derived from an EMBL/GenBank/DDBJ whole genome shotgun (WGS) entry which is preliminary data.</text>
</comment>
<dbReference type="CDD" id="cd01335">
    <property type="entry name" value="Radical_SAM"/>
    <property type="match status" value="1"/>
</dbReference>
<dbReference type="InterPro" id="IPR013785">
    <property type="entry name" value="Aldolase_TIM"/>
</dbReference>
<evidence type="ECO:0000259" key="7">
    <source>
        <dbReference type="PROSITE" id="PS51918"/>
    </source>
</evidence>
<feature type="binding site" evidence="6">
    <location>
        <position position="231"/>
    </location>
    <ligand>
        <name>S-adenosyl-L-methionine</name>
        <dbReference type="ChEBI" id="CHEBI:59789"/>
    </ligand>
</feature>
<dbReference type="PROSITE" id="PS51918">
    <property type="entry name" value="RADICAL_SAM"/>
    <property type="match status" value="1"/>
</dbReference>
<dbReference type="Proteomes" id="UP000824159">
    <property type="component" value="Unassembled WGS sequence"/>
</dbReference>
<proteinExistence type="predicted"/>
<keyword evidence="3 5" id="KW-0408">Iron</keyword>
<keyword evidence="1 5" id="KW-0949">S-adenosyl-L-methionine</keyword>
<dbReference type="PANTHER" id="PTHR43726">
    <property type="entry name" value="3-METHYLORNITHINE SYNTHASE"/>
    <property type="match status" value="1"/>
</dbReference>
<keyword evidence="5" id="KW-0004">4Fe-4S</keyword>
<dbReference type="InterPro" id="IPR007197">
    <property type="entry name" value="rSAM"/>
</dbReference>
<evidence type="ECO:0000256" key="2">
    <source>
        <dbReference type="ARBA" id="ARBA00022723"/>
    </source>
</evidence>
<dbReference type="PIRSF" id="PIRSF004762">
    <property type="entry name" value="CHP00423"/>
    <property type="match status" value="1"/>
</dbReference>
<dbReference type="InterPro" id="IPR024021">
    <property type="entry name" value="FeFe-hyd_HydE_rSAM"/>
</dbReference>
<comment type="cofactor">
    <cofactor evidence="5">
        <name>[4Fe-4S] cluster</name>
        <dbReference type="ChEBI" id="CHEBI:49883"/>
    </cofactor>
    <text evidence="5">Binds 1 [4Fe-4S] cluster. The cluster is coordinated with 3 cysteines and an exchangeable S-adenosyl-L-methionine.</text>
</comment>
<evidence type="ECO:0000256" key="1">
    <source>
        <dbReference type="ARBA" id="ARBA00022691"/>
    </source>
</evidence>
<reference evidence="8" key="2">
    <citation type="journal article" date="2021" name="PeerJ">
        <title>Extensive microbial diversity within the chicken gut microbiome revealed by metagenomics and culture.</title>
        <authorList>
            <person name="Gilroy R."/>
            <person name="Ravi A."/>
            <person name="Getino M."/>
            <person name="Pursley I."/>
            <person name="Horton D.L."/>
            <person name="Alikhan N.F."/>
            <person name="Baker D."/>
            <person name="Gharbi K."/>
            <person name="Hall N."/>
            <person name="Watson M."/>
            <person name="Adriaenssens E.M."/>
            <person name="Foster-Nyarko E."/>
            <person name="Jarju S."/>
            <person name="Secka A."/>
            <person name="Antonio M."/>
            <person name="Oren A."/>
            <person name="Chaudhuri R.R."/>
            <person name="La Ragione R."/>
            <person name="Hildebrand F."/>
            <person name="Pallen M.J."/>
        </authorList>
    </citation>
    <scope>NUCLEOTIDE SEQUENCE</scope>
    <source>
        <strain evidence="8">CHK176-22527</strain>
    </source>
</reference>
<dbReference type="NCBIfam" id="TIGR03956">
    <property type="entry name" value="rSAM_HydE"/>
    <property type="match status" value="1"/>
</dbReference>
<dbReference type="InterPro" id="IPR034422">
    <property type="entry name" value="HydE/PylB-like"/>
</dbReference>
<dbReference type="AlphaFoldDB" id="A0A9D1KVC4"/>
<keyword evidence="2" id="KW-0479">Metal-binding</keyword>
<dbReference type="SFLD" id="SFLDS00029">
    <property type="entry name" value="Radical_SAM"/>
    <property type="match status" value="1"/>
</dbReference>
<dbReference type="PANTHER" id="PTHR43726:SF1">
    <property type="entry name" value="BIOTIN SYNTHASE"/>
    <property type="match status" value="1"/>
</dbReference>
<feature type="domain" description="Radical SAM core" evidence="7">
    <location>
        <begin position="46"/>
        <end position="279"/>
    </location>
</feature>
<evidence type="ECO:0000313" key="9">
    <source>
        <dbReference type="Proteomes" id="UP000824159"/>
    </source>
</evidence>
<organism evidence="8 9">
    <name type="scientific">Candidatus Allocopromorpha excrementavium</name>
    <dbReference type="NCBI Taxonomy" id="2840741"/>
    <lineage>
        <taxon>Bacteria</taxon>
        <taxon>Bacillati</taxon>
        <taxon>Bacillota</taxon>
        <taxon>Clostridia</taxon>
        <taxon>Eubacteriales</taxon>
        <taxon>Eubacteriaceae</taxon>
        <taxon>Eubacteriaceae incertae sedis</taxon>
        <taxon>Candidatus Allocopromorpha</taxon>
    </lineage>
</organism>
<dbReference type="Gene3D" id="3.20.20.70">
    <property type="entry name" value="Aldolase class I"/>
    <property type="match status" value="1"/>
</dbReference>
<dbReference type="SFLD" id="SFLDF00348">
    <property type="entry name" value="FeFe_hydrogenase_maturase_(Hyd"/>
    <property type="match status" value="1"/>
</dbReference>
<evidence type="ECO:0000256" key="5">
    <source>
        <dbReference type="PIRSR" id="PIRSR004762-1"/>
    </source>
</evidence>